<evidence type="ECO:0000313" key="4">
    <source>
        <dbReference type="Proteomes" id="UP000266426"/>
    </source>
</evidence>
<dbReference type="SUPFAM" id="SSF49899">
    <property type="entry name" value="Concanavalin A-like lectins/glucanases"/>
    <property type="match status" value="1"/>
</dbReference>
<proteinExistence type="inferred from homology"/>
<dbReference type="EMBL" id="QZJZ01000017">
    <property type="protein sequence ID" value="RJP61025.1"/>
    <property type="molecule type" value="Genomic_DNA"/>
</dbReference>
<dbReference type="Gene3D" id="2.60.120.200">
    <property type="match status" value="1"/>
</dbReference>
<evidence type="ECO:0000256" key="1">
    <source>
        <dbReference type="ARBA" id="ARBA00006865"/>
    </source>
</evidence>
<protein>
    <submittedName>
        <fullName evidence="3">Glycosyl hydrolase family protein</fullName>
    </submittedName>
</protein>
<feature type="domain" description="GH16" evidence="2">
    <location>
        <begin position="775"/>
        <end position="1012"/>
    </location>
</feature>
<evidence type="ECO:0000313" key="3">
    <source>
        <dbReference type="EMBL" id="RJP61025.1"/>
    </source>
</evidence>
<gene>
    <name evidence="3" type="ORF">C4541_02845</name>
</gene>
<dbReference type="PANTHER" id="PTHR38121:SF2">
    <property type="entry name" value="ACYLTRANSFERASE 3 DOMAIN-CONTAINING PROTEIN"/>
    <property type="match status" value="1"/>
</dbReference>
<accession>A0A3A4R4I2</accession>
<evidence type="ECO:0000259" key="2">
    <source>
        <dbReference type="PROSITE" id="PS51762"/>
    </source>
</evidence>
<dbReference type="GO" id="GO:0004553">
    <property type="term" value="F:hydrolase activity, hydrolyzing O-glycosyl compounds"/>
    <property type="evidence" value="ECO:0007669"/>
    <property type="project" value="InterPro"/>
</dbReference>
<comment type="similarity">
    <text evidence="1">Belongs to the glycosyl hydrolase 16 family.</text>
</comment>
<dbReference type="Proteomes" id="UP000266426">
    <property type="component" value="Unassembled WGS sequence"/>
</dbReference>
<dbReference type="InterPro" id="IPR000757">
    <property type="entry name" value="Beta-glucanase-like"/>
</dbReference>
<dbReference type="CDD" id="cd00413">
    <property type="entry name" value="Glyco_hydrolase_16"/>
    <property type="match status" value="1"/>
</dbReference>
<organism evidence="3 4">
    <name type="scientific">Candidatus Auribacter fodinae</name>
    <dbReference type="NCBI Taxonomy" id="2093366"/>
    <lineage>
        <taxon>Bacteria</taxon>
        <taxon>Pseudomonadati</taxon>
        <taxon>Candidatus Auribacterota</taxon>
        <taxon>Candidatus Auribacteria</taxon>
        <taxon>Candidatus Auribacterales</taxon>
        <taxon>Candidatus Auribacteraceae</taxon>
        <taxon>Candidatus Auribacter</taxon>
    </lineage>
</organism>
<name>A0A3A4R4I2_9BACT</name>
<dbReference type="InterPro" id="IPR013320">
    <property type="entry name" value="ConA-like_dom_sf"/>
</dbReference>
<dbReference type="PROSITE" id="PS51762">
    <property type="entry name" value="GH16_2"/>
    <property type="match status" value="1"/>
</dbReference>
<dbReference type="PANTHER" id="PTHR38121">
    <property type="entry name" value="GH16 DOMAIN-CONTAINING PROTEIN"/>
    <property type="match status" value="1"/>
</dbReference>
<sequence length="1088" mass="119876">MALIPCGANAQVEYNWPFSGFSAYRIPDNDGDVIIVRDASDNLAAKMVLTGQGADYHNKANIVQSYVYSSVSNVRTAYVDINRNGRKDGFIEDFDRLPEAADPNSLDDLNWTVFGLEHADRVIKEMNGNKWLHIDFDSPAGMLYSIGGGQIIKAWVPFGVAQRVDFDPPIDISDSVISFDLKTSYLTEAIPGVLTVIVKARSYHPDTGADMGYISWRLQNYPQQTAWWRENVGLYDLPVSGPWQKVSFSVNDLVYNDTNESHWYRPDFSDVIQCEILVLQVPLSIYETENDWVAAGSVNIDNFSVGAETEVVEQTALNSAIAVSSFEDANGVQSVFYPGSEVNVTLAATQNGDVKRITMDLIVYDSSFSWPQNIQGVVYDSRTSGDSYTTYLGKSETEARQFSFRLPSNAVQGNYRVIGIMKDADTGDVLDTTGPDVSFADETVLAYSTGFYVFERFTHSGPVSVCAPLNDTVPVGIEGTAHIAVDGSLSYHIQSPAYSIVLYEWDIFNDGSIDYSGAEADLDVNIDVSSLLTDAYSAEIPVSLKVTDNQSEPVSDTSLCTVTVTKDGSLRLTNMPSGAAKIILYAENGGVLNEINRKITNAGADVVWSALPAGAYCVTVLEYDSSPFNDPMMVMAENVFVAHNSESTVQFNENMPYITAVSFRYADTGEALGPIAPVFTGEVIEMVVQVENPSSEDSACKVTAFFDQSSTAPYDVTTRYSDASIIPASGNGSVVLPVSMPEPEETDVDTYYASIRLDSQIASVFRKVDSTSWGKALDILPLPQTRSKEKSISFSNIQWDVYDWAWQAGVYNKNVQLDNEGALHLSVRDYSGVGAQVNSARMDYHYGNYKVEMKATPTHTDLPEGAVLAFFYYWENWNSSEVQEIDVEIRSLHVSDGSAISYVDFTVHSKKAADSQIYNKTFVCPVANIDQYHSYEFRWKPDSVSFYIDGALASDQYGIPAVVNNTNFPGRIPQQPGSIIMNHWSGQKGNTWAGEPPQRKGDFTGTVKKVSITPGVRIHAINWDANLTPNVFIQSYPSLNVTLQGKDDTPSSTWIDLDTFSGSESYTFSDTGGTAKSNRLYKLIYDWN</sequence>
<reference evidence="3 4" key="1">
    <citation type="journal article" date="2017" name="ISME J.">
        <title>Energy and carbon metabolisms in a deep terrestrial subsurface fluid microbial community.</title>
        <authorList>
            <person name="Momper L."/>
            <person name="Jungbluth S.P."/>
            <person name="Lee M.D."/>
            <person name="Amend J.P."/>
        </authorList>
    </citation>
    <scope>NUCLEOTIDE SEQUENCE [LARGE SCALE GENOMIC DNA]</scope>
    <source>
        <strain evidence="3">SURF_26</strain>
    </source>
</reference>
<dbReference type="Pfam" id="PF00722">
    <property type="entry name" value="Glyco_hydro_16"/>
    <property type="match status" value="1"/>
</dbReference>
<keyword evidence="3" id="KW-0378">Hydrolase</keyword>
<dbReference type="AlphaFoldDB" id="A0A3A4R4I2"/>
<comment type="caution">
    <text evidence="3">The sequence shown here is derived from an EMBL/GenBank/DDBJ whole genome shotgun (WGS) entry which is preliminary data.</text>
</comment>
<dbReference type="GO" id="GO:0005975">
    <property type="term" value="P:carbohydrate metabolic process"/>
    <property type="evidence" value="ECO:0007669"/>
    <property type="project" value="InterPro"/>
</dbReference>